<evidence type="ECO:0000256" key="2">
    <source>
        <dbReference type="ARBA" id="ARBA00023015"/>
    </source>
</evidence>
<dbReference type="PANTHER" id="PTHR30126">
    <property type="entry name" value="HTH-TYPE TRANSCRIPTIONAL REGULATOR"/>
    <property type="match status" value="1"/>
</dbReference>
<dbReference type="SUPFAM" id="SSF53850">
    <property type="entry name" value="Periplasmic binding protein-like II"/>
    <property type="match status" value="1"/>
</dbReference>
<dbReference type="RefSeq" id="WP_079698193.1">
    <property type="nucleotide sequence ID" value="NZ_JADNAH010000048.1"/>
</dbReference>
<dbReference type="OrthoDB" id="9785745at2"/>
<dbReference type="Pfam" id="PF00126">
    <property type="entry name" value="HTH_1"/>
    <property type="match status" value="1"/>
</dbReference>
<dbReference type="PRINTS" id="PR00039">
    <property type="entry name" value="HTHLYSR"/>
</dbReference>
<evidence type="ECO:0000256" key="4">
    <source>
        <dbReference type="ARBA" id="ARBA00023163"/>
    </source>
</evidence>
<feature type="domain" description="HTH lysR-type" evidence="5">
    <location>
        <begin position="1"/>
        <end position="58"/>
    </location>
</feature>
<comment type="similarity">
    <text evidence="1">Belongs to the LysR transcriptional regulatory family.</text>
</comment>
<evidence type="ECO:0000256" key="3">
    <source>
        <dbReference type="ARBA" id="ARBA00023125"/>
    </source>
</evidence>
<dbReference type="Pfam" id="PF03466">
    <property type="entry name" value="LysR_substrate"/>
    <property type="match status" value="1"/>
</dbReference>
<dbReference type="AlphaFoldDB" id="A0A9X8Y9B9"/>
<comment type="caution">
    <text evidence="6">The sequence shown here is derived from an EMBL/GenBank/DDBJ whole genome shotgun (WGS) entry which is preliminary data.</text>
</comment>
<protein>
    <submittedName>
        <fullName evidence="6">DNA-binding transcriptional LysR family regulator</fullName>
    </submittedName>
</protein>
<evidence type="ECO:0000313" key="7">
    <source>
        <dbReference type="Proteomes" id="UP000294682"/>
    </source>
</evidence>
<name>A0A9X8Y9B9_9FIRM</name>
<dbReference type="InterPro" id="IPR005119">
    <property type="entry name" value="LysR_subst-bd"/>
</dbReference>
<dbReference type="InterPro" id="IPR036388">
    <property type="entry name" value="WH-like_DNA-bd_sf"/>
</dbReference>
<reference evidence="6 7" key="1">
    <citation type="submission" date="2019-03" db="EMBL/GenBank/DDBJ databases">
        <title>Genomic Encyclopedia of Type Strains, Phase IV (KMG-IV): sequencing the most valuable type-strain genomes for metagenomic binning, comparative biology and taxonomic classification.</title>
        <authorList>
            <person name="Goeker M."/>
        </authorList>
    </citation>
    <scope>NUCLEOTIDE SEQUENCE [LARGE SCALE GENOMIC DNA]</scope>
    <source>
        <strain evidence="6 7">DSM 100433</strain>
    </source>
</reference>
<dbReference type="Gene3D" id="1.10.10.10">
    <property type="entry name" value="Winged helix-like DNA-binding domain superfamily/Winged helix DNA-binding domain"/>
    <property type="match status" value="1"/>
</dbReference>
<keyword evidence="2" id="KW-0805">Transcription regulation</keyword>
<keyword evidence="3 6" id="KW-0238">DNA-binding</keyword>
<dbReference type="GO" id="GO:0003700">
    <property type="term" value="F:DNA-binding transcription factor activity"/>
    <property type="evidence" value="ECO:0007669"/>
    <property type="project" value="InterPro"/>
</dbReference>
<sequence length="295" mass="33670">MIDNKTRTLLTLVSAGSYTKAAQILSLTQPAVSHHIRQLEEEFGIQIFYKDKKELKLTPEGAILVKYARRTMAIYNNCKQAIEDSRTRIRHFVVDITPTAGEYLVPQVIATYCLQNPEVHINIFTDTIKNIYDRLKSYESDIAIVDGKISDPNLISVLLDTDYLCLAVSPKHRLAGRSSVSLQELREENFILRSRSAGTRRLFESYLQNHGANIKDFNIMIEIDNIATIKELIASDLGISVISHSACREDEHSGRLAVVPIENSSMIREINMVYHKDFTHTEILEDFRRIFNSLR</sequence>
<evidence type="ECO:0000313" key="6">
    <source>
        <dbReference type="EMBL" id="TCL45366.1"/>
    </source>
</evidence>
<proteinExistence type="inferred from homology"/>
<evidence type="ECO:0000256" key="1">
    <source>
        <dbReference type="ARBA" id="ARBA00009437"/>
    </source>
</evidence>
<evidence type="ECO:0000259" key="5">
    <source>
        <dbReference type="PROSITE" id="PS50931"/>
    </source>
</evidence>
<accession>A0A9X8Y9B9</accession>
<dbReference type="SUPFAM" id="SSF46785">
    <property type="entry name" value="Winged helix' DNA-binding domain"/>
    <property type="match status" value="1"/>
</dbReference>
<dbReference type="Gene3D" id="3.40.190.290">
    <property type="match status" value="1"/>
</dbReference>
<dbReference type="GO" id="GO:0000976">
    <property type="term" value="F:transcription cis-regulatory region binding"/>
    <property type="evidence" value="ECO:0007669"/>
    <property type="project" value="TreeGrafter"/>
</dbReference>
<dbReference type="PANTHER" id="PTHR30126:SF39">
    <property type="entry name" value="HTH-TYPE TRANSCRIPTIONAL REGULATOR CYSL"/>
    <property type="match status" value="1"/>
</dbReference>
<dbReference type="InterPro" id="IPR000847">
    <property type="entry name" value="LysR_HTH_N"/>
</dbReference>
<gene>
    <name evidence="6" type="ORF">EDD78_101349</name>
</gene>
<dbReference type="InterPro" id="IPR036390">
    <property type="entry name" value="WH_DNA-bd_sf"/>
</dbReference>
<dbReference type="EMBL" id="SLUK01000001">
    <property type="protein sequence ID" value="TCL45366.1"/>
    <property type="molecule type" value="Genomic_DNA"/>
</dbReference>
<dbReference type="PROSITE" id="PS50931">
    <property type="entry name" value="HTH_LYSR"/>
    <property type="match status" value="1"/>
</dbReference>
<dbReference type="Proteomes" id="UP000294682">
    <property type="component" value="Unassembled WGS sequence"/>
</dbReference>
<keyword evidence="7" id="KW-1185">Reference proteome</keyword>
<keyword evidence="4" id="KW-0804">Transcription</keyword>
<organism evidence="6 7">
    <name type="scientific">Harryflintia acetispora</name>
    <dbReference type="NCBI Taxonomy" id="1849041"/>
    <lineage>
        <taxon>Bacteria</taxon>
        <taxon>Bacillati</taxon>
        <taxon>Bacillota</taxon>
        <taxon>Clostridia</taxon>
        <taxon>Eubacteriales</taxon>
        <taxon>Oscillospiraceae</taxon>
        <taxon>Harryflintia</taxon>
    </lineage>
</organism>